<comment type="caution">
    <text evidence="1">The sequence shown here is derived from an EMBL/GenBank/DDBJ whole genome shotgun (WGS) entry which is preliminary data.</text>
</comment>
<dbReference type="EMBL" id="JMUI01000002">
    <property type="protein sequence ID" value="KDM57821.1"/>
    <property type="molecule type" value="Genomic_DNA"/>
</dbReference>
<dbReference type="Proteomes" id="UP000027208">
    <property type="component" value="Unassembled WGS sequence"/>
</dbReference>
<evidence type="ECO:0000313" key="1">
    <source>
        <dbReference type="EMBL" id="KDM57821.1"/>
    </source>
</evidence>
<gene>
    <name evidence="1" type="ORF">AE32_01119</name>
</gene>
<accession>A0A836ML82</accession>
<dbReference type="AlphaFoldDB" id="A0A836ML82"/>
<reference evidence="1 2" key="1">
    <citation type="submission" date="2014-04" db="EMBL/GenBank/DDBJ databases">
        <title>The Genome Sequence of Acinetobacter baumanii BIDMC 57.</title>
        <authorList>
            <consortium name="The Broad Institute Genomics Platform"/>
            <consortium name="The Broad Institute Genome Sequencing Center for Infectious Disease"/>
            <person name="Murphy C."/>
            <person name="Cosimi L."/>
            <person name="Cerqueira G."/>
            <person name="Feldgarden M."/>
            <person name="Earl A."/>
            <person name="Spencer M.D."/>
            <person name="Fodor A."/>
            <person name="Sautter R.L."/>
            <person name="Hung D."/>
            <person name="Onderdonk A.B."/>
            <person name="Ernst C."/>
            <person name="Delaney M."/>
            <person name="DuBois A."/>
            <person name="Young S.K."/>
            <person name="Zeng Q."/>
            <person name="Gargeya S."/>
            <person name="Abouelleil A."/>
            <person name="Alvarado L."/>
            <person name="Chapman S.B."/>
            <person name="Gainer-Dewar J."/>
            <person name="Goldberg J."/>
            <person name="Griggs A."/>
            <person name="Gujja S."/>
            <person name="Hansen M."/>
            <person name="Howarth C."/>
            <person name="Imamovic A."/>
            <person name="Larimer J."/>
            <person name="Pearson M."/>
            <person name="Poon T.W."/>
            <person name="Priest M."/>
            <person name="Roberts A."/>
            <person name="Saif S."/>
            <person name="Shea T."/>
            <person name="Sykes S."/>
            <person name="Wortman J."/>
            <person name="Nusbaum C."/>
            <person name="Birren B."/>
        </authorList>
    </citation>
    <scope>NUCLEOTIDE SEQUENCE [LARGE SCALE GENOMIC DNA]</scope>
    <source>
        <strain evidence="1 2">BIDMC 57</strain>
    </source>
</reference>
<proteinExistence type="predicted"/>
<sequence length="33" mass="4066">MDTDMHNHPIAHISNVVCISYPHWEMHKWKEMF</sequence>
<protein>
    <submittedName>
        <fullName evidence="1">Uncharacterized protein</fullName>
    </submittedName>
</protein>
<evidence type="ECO:0000313" key="2">
    <source>
        <dbReference type="Proteomes" id="UP000027208"/>
    </source>
</evidence>
<name>A0A836ML82_ACINO</name>
<organism evidence="1 2">
    <name type="scientific">Acinetobacter nosocomialis</name>
    <dbReference type="NCBI Taxonomy" id="106654"/>
    <lineage>
        <taxon>Bacteria</taxon>
        <taxon>Pseudomonadati</taxon>
        <taxon>Pseudomonadota</taxon>
        <taxon>Gammaproteobacteria</taxon>
        <taxon>Moraxellales</taxon>
        <taxon>Moraxellaceae</taxon>
        <taxon>Acinetobacter</taxon>
        <taxon>Acinetobacter calcoaceticus/baumannii complex</taxon>
    </lineage>
</organism>